<gene>
    <name evidence="1" type="ORF">MCNF_22900</name>
</gene>
<evidence type="ECO:0000313" key="1">
    <source>
        <dbReference type="EMBL" id="BBZ33685.1"/>
    </source>
</evidence>
<keyword evidence="2" id="KW-1185">Reference proteome</keyword>
<protein>
    <submittedName>
        <fullName evidence="1">Uncharacterized protein</fullName>
    </submittedName>
</protein>
<dbReference type="EMBL" id="AP022612">
    <property type="protein sequence ID" value="BBZ33685.1"/>
    <property type="molecule type" value="Genomic_DNA"/>
</dbReference>
<reference evidence="1" key="2">
    <citation type="submission" date="2020-02" db="EMBL/GenBank/DDBJ databases">
        <authorList>
            <person name="Matsumoto Y."/>
            <person name="Motooka D."/>
            <person name="Nakamura S."/>
        </authorList>
    </citation>
    <scope>NUCLEOTIDE SEQUENCE</scope>
    <source>
        <strain evidence="1">JCM 13671</strain>
    </source>
</reference>
<proteinExistence type="predicted"/>
<reference evidence="1" key="1">
    <citation type="journal article" date="2019" name="Emerg. Microbes Infect.">
        <title>Comprehensive subspecies identification of 175 nontuberculous mycobacteria species based on 7547 genomic profiles.</title>
        <authorList>
            <person name="Matsumoto Y."/>
            <person name="Kinjo T."/>
            <person name="Motooka D."/>
            <person name="Nabeya D."/>
            <person name="Jung N."/>
            <person name="Uechi K."/>
            <person name="Horii T."/>
            <person name="Iida T."/>
            <person name="Fujita J."/>
            <person name="Nakamura S."/>
        </authorList>
    </citation>
    <scope>NUCLEOTIDE SEQUENCE [LARGE SCALE GENOMIC DNA]</scope>
    <source>
        <strain evidence="1">JCM 13671</strain>
    </source>
</reference>
<organism evidence="1 2">
    <name type="scientific">Mycolicibacterium confluentis</name>
    <dbReference type="NCBI Taxonomy" id="28047"/>
    <lineage>
        <taxon>Bacteria</taxon>
        <taxon>Bacillati</taxon>
        <taxon>Actinomycetota</taxon>
        <taxon>Actinomycetes</taxon>
        <taxon>Mycobacteriales</taxon>
        <taxon>Mycobacteriaceae</taxon>
        <taxon>Mycolicibacterium</taxon>
    </lineage>
</organism>
<evidence type="ECO:0000313" key="2">
    <source>
        <dbReference type="Proteomes" id="UP000466931"/>
    </source>
</evidence>
<sequence length="159" mass="17234">MIIAQQGRPAGFAASSLGHQPEDVYVQGVRRPASVIYAPHLGRAYVIAERIKHTSPRLSLLDLHVGLAEAACASSQKLVPVEHAESSELQNRLRYYGTHAGLGSYLADLARLGVVDGVIVSPILDGGSARGTLCLTRALQRLADELGERWRIVVEDWRS</sequence>
<dbReference type="AlphaFoldDB" id="A0A7I7XWI5"/>
<name>A0A7I7XWI5_9MYCO</name>
<dbReference type="Proteomes" id="UP000466931">
    <property type="component" value="Chromosome"/>
</dbReference>
<accession>A0A7I7XWI5</accession>